<evidence type="ECO:0000256" key="3">
    <source>
        <dbReference type="ARBA" id="ARBA00022691"/>
    </source>
</evidence>
<reference evidence="7 8" key="1">
    <citation type="journal article" date="2016" name="Genome Biol. Evol.">
        <title>Divergent and convergent evolution of fungal pathogenicity.</title>
        <authorList>
            <person name="Shang Y."/>
            <person name="Xiao G."/>
            <person name="Zheng P."/>
            <person name="Cen K."/>
            <person name="Zhan S."/>
            <person name="Wang C."/>
        </authorList>
    </citation>
    <scope>NUCLEOTIDE SEQUENCE [LARGE SCALE GENOMIC DNA]</scope>
    <source>
        <strain evidence="7 8">RCEF 4871</strain>
    </source>
</reference>
<organism evidence="7 8">
    <name type="scientific">Metarhizium rileyi (strain RCEF 4871)</name>
    <name type="common">Nomuraea rileyi</name>
    <dbReference type="NCBI Taxonomy" id="1649241"/>
    <lineage>
        <taxon>Eukaryota</taxon>
        <taxon>Fungi</taxon>
        <taxon>Dikarya</taxon>
        <taxon>Ascomycota</taxon>
        <taxon>Pezizomycotina</taxon>
        <taxon>Sordariomycetes</taxon>
        <taxon>Hypocreomycetidae</taxon>
        <taxon>Hypocreales</taxon>
        <taxon>Clavicipitaceae</taxon>
        <taxon>Metarhizium</taxon>
    </lineage>
</organism>
<dbReference type="STRING" id="1081105.A0A167AGP4"/>
<dbReference type="GO" id="GO:0032259">
    <property type="term" value="P:methylation"/>
    <property type="evidence" value="ECO:0007669"/>
    <property type="project" value="UniProtKB-KW"/>
</dbReference>
<evidence type="ECO:0000259" key="6">
    <source>
        <dbReference type="Pfam" id="PF13649"/>
    </source>
</evidence>
<gene>
    <name evidence="7" type="ORF">NOR_06549</name>
</gene>
<keyword evidence="3" id="KW-0949">S-adenosyl-L-methionine</keyword>
<keyword evidence="4" id="KW-0443">Lipid metabolism</keyword>
<evidence type="ECO:0000256" key="2">
    <source>
        <dbReference type="ARBA" id="ARBA00022679"/>
    </source>
</evidence>
<dbReference type="InterPro" id="IPR050723">
    <property type="entry name" value="CFA/CMAS"/>
</dbReference>
<sequence length="316" mass="35254">MAMMQSPVKIHTVESSYSDAYQEAVIDNYDDPPAVWEKVLGETLSFNGGLFDEAELAAGPKPGPVGASEFRGINRQLELAGFLSSERTQLERILDLGCGWGVLTQHLAKVFPECPRIDAINITQQQLGYCAEKLPLELRDRVNLYLCNAQDVDQLPDPTVPYDLIFVRGVYFHLLPQVFETSVARVAQRIRPGGTLLLSDPLYKETDAKPDAPKPLNATDGPGTSDHKSPKYYTSVLEKNGFQIQDMRVLPSNAEFIHWFRVLRLNIEANFPAFPDDVPKAVKDLHGFADTFAHMLAEDQVSMYSIVAKRVSNKTD</sequence>
<comment type="caution">
    <text evidence="7">The sequence shown here is derived from an EMBL/GenBank/DDBJ whole genome shotgun (WGS) entry which is preliminary data.</text>
</comment>
<accession>A0A167AGP4</accession>
<keyword evidence="2" id="KW-0808">Transferase</keyword>
<dbReference type="Proteomes" id="UP000243498">
    <property type="component" value="Unassembled WGS sequence"/>
</dbReference>
<feature type="domain" description="Methyltransferase" evidence="6">
    <location>
        <begin position="93"/>
        <end position="194"/>
    </location>
</feature>
<dbReference type="PANTHER" id="PTHR43667:SF1">
    <property type="entry name" value="CYCLOPROPANE-FATTY-ACYL-PHOSPHOLIPID SYNTHASE"/>
    <property type="match status" value="1"/>
</dbReference>
<dbReference type="SUPFAM" id="SSF53335">
    <property type="entry name" value="S-adenosyl-L-methionine-dependent methyltransferases"/>
    <property type="match status" value="1"/>
</dbReference>
<dbReference type="InterPro" id="IPR029063">
    <property type="entry name" value="SAM-dependent_MTases_sf"/>
</dbReference>
<dbReference type="CDD" id="cd02440">
    <property type="entry name" value="AdoMet_MTases"/>
    <property type="match status" value="1"/>
</dbReference>
<dbReference type="EMBL" id="AZHC01000024">
    <property type="protein sequence ID" value="OAA38896.1"/>
    <property type="molecule type" value="Genomic_DNA"/>
</dbReference>
<evidence type="ECO:0000256" key="1">
    <source>
        <dbReference type="ARBA" id="ARBA00022603"/>
    </source>
</evidence>
<keyword evidence="8" id="KW-1185">Reference proteome</keyword>
<feature type="region of interest" description="Disordered" evidence="5">
    <location>
        <begin position="206"/>
        <end position="228"/>
    </location>
</feature>
<dbReference type="GO" id="GO:0006629">
    <property type="term" value="P:lipid metabolic process"/>
    <property type="evidence" value="ECO:0007669"/>
    <property type="project" value="UniProtKB-KW"/>
</dbReference>
<dbReference type="AlphaFoldDB" id="A0A167AGP4"/>
<evidence type="ECO:0000256" key="5">
    <source>
        <dbReference type="SAM" id="MobiDB-lite"/>
    </source>
</evidence>
<dbReference type="PANTHER" id="PTHR43667">
    <property type="entry name" value="CYCLOPROPANE-FATTY-ACYL-PHOSPHOLIPID SYNTHASE"/>
    <property type="match status" value="1"/>
</dbReference>
<dbReference type="InterPro" id="IPR041698">
    <property type="entry name" value="Methyltransf_25"/>
</dbReference>
<dbReference type="Pfam" id="PF13649">
    <property type="entry name" value="Methyltransf_25"/>
    <property type="match status" value="1"/>
</dbReference>
<protein>
    <submittedName>
        <fullName evidence="7">Methyltransferase type 12</fullName>
    </submittedName>
</protein>
<keyword evidence="1 7" id="KW-0489">Methyltransferase</keyword>
<dbReference type="GO" id="GO:0008168">
    <property type="term" value="F:methyltransferase activity"/>
    <property type="evidence" value="ECO:0007669"/>
    <property type="project" value="UniProtKB-KW"/>
</dbReference>
<name>A0A167AGP4_METRR</name>
<evidence type="ECO:0000313" key="7">
    <source>
        <dbReference type="EMBL" id="OAA38896.1"/>
    </source>
</evidence>
<proteinExistence type="predicted"/>
<dbReference type="OMA" id="LYLCNAQ"/>
<evidence type="ECO:0000256" key="4">
    <source>
        <dbReference type="ARBA" id="ARBA00023098"/>
    </source>
</evidence>
<dbReference type="OrthoDB" id="66144at2759"/>
<evidence type="ECO:0000313" key="8">
    <source>
        <dbReference type="Proteomes" id="UP000243498"/>
    </source>
</evidence>
<dbReference type="Gene3D" id="3.40.50.150">
    <property type="entry name" value="Vaccinia Virus protein VP39"/>
    <property type="match status" value="1"/>
</dbReference>